<dbReference type="OrthoDB" id="9451547at2759"/>
<accession>A0A9N9L439</accession>
<feature type="transmembrane region" description="Helical" evidence="1">
    <location>
        <begin position="185"/>
        <end position="206"/>
    </location>
</feature>
<gene>
    <name evidence="2" type="ORF">HYFRA_00012652</name>
</gene>
<evidence type="ECO:0000313" key="2">
    <source>
        <dbReference type="EMBL" id="CAG8959935.1"/>
    </source>
</evidence>
<dbReference type="EMBL" id="CAJVRL010000094">
    <property type="protein sequence ID" value="CAG8959935.1"/>
    <property type="molecule type" value="Genomic_DNA"/>
</dbReference>
<evidence type="ECO:0000256" key="1">
    <source>
        <dbReference type="SAM" id="Phobius"/>
    </source>
</evidence>
<feature type="transmembrane region" description="Helical" evidence="1">
    <location>
        <begin position="449"/>
        <end position="471"/>
    </location>
</feature>
<keyword evidence="1" id="KW-0812">Transmembrane</keyword>
<protein>
    <submittedName>
        <fullName evidence="2">Uncharacterized protein</fullName>
    </submittedName>
</protein>
<evidence type="ECO:0000313" key="3">
    <source>
        <dbReference type="Proteomes" id="UP000696280"/>
    </source>
</evidence>
<keyword evidence="1" id="KW-0472">Membrane</keyword>
<dbReference type="PANTHER" id="PTHR35043">
    <property type="entry name" value="TRANSCRIPTION FACTOR DOMAIN-CONTAINING PROTEIN"/>
    <property type="match status" value="1"/>
</dbReference>
<feature type="transmembrane region" description="Helical" evidence="1">
    <location>
        <begin position="492"/>
        <end position="516"/>
    </location>
</feature>
<organism evidence="2 3">
    <name type="scientific">Hymenoscyphus fraxineus</name>
    <dbReference type="NCBI Taxonomy" id="746836"/>
    <lineage>
        <taxon>Eukaryota</taxon>
        <taxon>Fungi</taxon>
        <taxon>Dikarya</taxon>
        <taxon>Ascomycota</taxon>
        <taxon>Pezizomycotina</taxon>
        <taxon>Leotiomycetes</taxon>
        <taxon>Helotiales</taxon>
        <taxon>Helotiaceae</taxon>
        <taxon>Hymenoscyphus</taxon>
    </lineage>
</organism>
<reference evidence="2" key="1">
    <citation type="submission" date="2021-07" db="EMBL/GenBank/DDBJ databases">
        <authorList>
            <person name="Durling M."/>
        </authorList>
    </citation>
    <scope>NUCLEOTIDE SEQUENCE</scope>
</reference>
<keyword evidence="3" id="KW-1185">Reference proteome</keyword>
<keyword evidence="1" id="KW-1133">Transmembrane helix</keyword>
<sequence length="544" mass="60834">MVSYLNGTNTDTVGWVGDPNGRGTLSLVISSILTLGLCVWSAMHLNIPPRNESEAQVWIKNFKWGLVGVVAPELVVFAAWRQYNSARALQDILEKVSKDNQKYASKNEEFRYESRADIEPRHRWTMVHSFYAGMGGFVVEPDGPANEGGPVLTVSARGMAFLARCGHLPNISKDDIKDKSKADGLAKSFVCIQAGWMVVQVLGRVINNLPVTLLEVNTLGHVLCALIIYLLWWYKPRMVREPTKLEGDWVAPLCAYMYMSSKISGKKSRHAGLLRQTWYEPEISDLAFFTQPAPTNLQDSGNLTPYPDPEREGKINFSGGHFGIRPPVGDPTSGFVYSGTAELAQVPSGTQVKRWKLADIAVQDYPTIRERFESTLCEPSKQSRNDPTWLRPTTEELLTASASNWPEEELLRGTEGLVMGMILWCASMAYGAVHIAAWNDHFPTSAEKYLWRISAIYIAASGLLWLLINLAAHTSKYIDEYWDTVLALRAHWTNYLVLGFLCSICGIAYAVARIFLVIEAFISIRKLPVAAYETPDWTQNIPHL</sequence>
<feature type="transmembrane region" description="Helical" evidence="1">
    <location>
        <begin position="62"/>
        <end position="80"/>
    </location>
</feature>
<feature type="transmembrane region" description="Helical" evidence="1">
    <location>
        <begin position="24"/>
        <end position="42"/>
    </location>
</feature>
<name>A0A9N9L439_9HELO</name>
<dbReference type="PANTHER" id="PTHR35043:SF7">
    <property type="entry name" value="TRANSCRIPTION FACTOR DOMAIN-CONTAINING PROTEIN"/>
    <property type="match status" value="1"/>
</dbReference>
<feature type="transmembrane region" description="Helical" evidence="1">
    <location>
        <begin position="417"/>
        <end position="437"/>
    </location>
</feature>
<comment type="caution">
    <text evidence="2">The sequence shown here is derived from an EMBL/GenBank/DDBJ whole genome shotgun (WGS) entry which is preliminary data.</text>
</comment>
<feature type="transmembrane region" description="Helical" evidence="1">
    <location>
        <begin position="218"/>
        <end position="234"/>
    </location>
</feature>
<proteinExistence type="predicted"/>
<dbReference type="Proteomes" id="UP000696280">
    <property type="component" value="Unassembled WGS sequence"/>
</dbReference>
<dbReference type="AlphaFoldDB" id="A0A9N9L439"/>